<evidence type="ECO:0000313" key="3">
    <source>
        <dbReference type="Proteomes" id="UP000268162"/>
    </source>
</evidence>
<protein>
    <submittedName>
        <fullName evidence="2">Uncharacterized protein</fullName>
    </submittedName>
</protein>
<organism evidence="2 3">
    <name type="scientific">Dimargaris cristalligena</name>
    <dbReference type="NCBI Taxonomy" id="215637"/>
    <lineage>
        <taxon>Eukaryota</taxon>
        <taxon>Fungi</taxon>
        <taxon>Fungi incertae sedis</taxon>
        <taxon>Zoopagomycota</taxon>
        <taxon>Kickxellomycotina</taxon>
        <taxon>Dimargaritomycetes</taxon>
        <taxon>Dimargaritales</taxon>
        <taxon>Dimargaritaceae</taxon>
        <taxon>Dimargaris</taxon>
    </lineage>
</organism>
<accession>A0A4P9ZWV4</accession>
<dbReference type="Proteomes" id="UP000268162">
    <property type="component" value="Unassembled WGS sequence"/>
</dbReference>
<name>A0A4P9ZWV4_9FUNG</name>
<feature type="region of interest" description="Disordered" evidence="1">
    <location>
        <begin position="1"/>
        <end position="28"/>
    </location>
</feature>
<sequence>MVVSGLPADFNHPRPEHDSSLRGAGENQGRFPPSVVPWFKMNTDQQIDSCLVDSLALTTADSEVFYRCCVGCDLPPTMLSRYNSILPPFTGPGTYPRNVNPTDVNPLTTCQARQKFIQAIHLHKETLGFSLKEQDINTLAQKYVRLGPHPLVAVPTVSPTASRYLAIIYHDHEKHKVQSSVVFDYMMGDCAVFEQRVEIAKMYQQYQFVLVDTARGQPISTSNTN</sequence>
<reference evidence="3" key="1">
    <citation type="journal article" date="2018" name="Nat. Microbiol.">
        <title>Leveraging single-cell genomics to expand the fungal tree of life.</title>
        <authorList>
            <person name="Ahrendt S.R."/>
            <person name="Quandt C.A."/>
            <person name="Ciobanu D."/>
            <person name="Clum A."/>
            <person name="Salamov A."/>
            <person name="Andreopoulos B."/>
            <person name="Cheng J.F."/>
            <person name="Woyke T."/>
            <person name="Pelin A."/>
            <person name="Henrissat B."/>
            <person name="Reynolds N.K."/>
            <person name="Benny G.L."/>
            <person name="Smith M.E."/>
            <person name="James T.Y."/>
            <person name="Grigoriev I.V."/>
        </authorList>
    </citation>
    <scope>NUCLEOTIDE SEQUENCE [LARGE SCALE GENOMIC DNA]</scope>
    <source>
        <strain evidence="3">RSA 468</strain>
    </source>
</reference>
<proteinExistence type="predicted"/>
<feature type="compositionally biased region" description="Basic and acidic residues" evidence="1">
    <location>
        <begin position="11"/>
        <end position="20"/>
    </location>
</feature>
<evidence type="ECO:0000313" key="2">
    <source>
        <dbReference type="EMBL" id="RKP38155.1"/>
    </source>
</evidence>
<dbReference type="AlphaFoldDB" id="A0A4P9ZWV4"/>
<keyword evidence="3" id="KW-1185">Reference proteome</keyword>
<dbReference type="EMBL" id="ML002399">
    <property type="protein sequence ID" value="RKP38155.1"/>
    <property type="molecule type" value="Genomic_DNA"/>
</dbReference>
<evidence type="ECO:0000256" key="1">
    <source>
        <dbReference type="SAM" id="MobiDB-lite"/>
    </source>
</evidence>
<gene>
    <name evidence="2" type="ORF">BJ085DRAFT_37874</name>
</gene>